<dbReference type="PANTHER" id="PTHR10815">
    <property type="entry name" value="METHYLATED-DNA--PROTEIN-CYSTEINE METHYLTRANSFERASE"/>
    <property type="match status" value="1"/>
</dbReference>
<proteinExistence type="predicted"/>
<dbReference type="CDD" id="cd06445">
    <property type="entry name" value="ATase"/>
    <property type="match status" value="1"/>
</dbReference>
<gene>
    <name evidence="3" type="primary">adaB_2</name>
    <name evidence="3" type="ORF">SAMEA104719789_01576</name>
</gene>
<dbReference type="InterPro" id="IPR014048">
    <property type="entry name" value="MethylDNA_cys_MeTrfase_DNA-bd"/>
</dbReference>
<keyword evidence="3" id="KW-0808">Transferase</keyword>
<accession>A0A383U3R2</accession>
<name>A0A383U3R2_9FLAO</name>
<dbReference type="InterPro" id="IPR036631">
    <property type="entry name" value="MGMT_N_sf"/>
</dbReference>
<protein>
    <submittedName>
        <fullName evidence="3">Methylated-DNA--protein-cysteine methyltransferase, inducible</fullName>
        <ecNumber evidence="3">2.1.1.63</ecNumber>
    </submittedName>
</protein>
<keyword evidence="3" id="KW-0489">Methyltransferase</keyword>
<dbReference type="AlphaFoldDB" id="A0A383U3R2"/>
<dbReference type="OrthoDB" id="9802228at2"/>
<dbReference type="Pfam" id="PF01035">
    <property type="entry name" value="DNA_binding_1"/>
    <property type="match status" value="1"/>
</dbReference>
<dbReference type="EMBL" id="UNSC01000007">
    <property type="protein sequence ID" value="SZD74118.1"/>
    <property type="molecule type" value="Genomic_DNA"/>
</dbReference>
<dbReference type="InterPro" id="IPR036217">
    <property type="entry name" value="MethylDNA_cys_MeTrfase_DNAb"/>
</dbReference>
<feature type="domain" description="Methylated-DNA-[protein]-cysteine S-methyltransferase DNA binding" evidence="2">
    <location>
        <begin position="86"/>
        <end position="165"/>
    </location>
</feature>
<dbReference type="EC" id="2.1.1.63" evidence="3"/>
<organism evidence="3 4">
    <name type="scientific">Candidatus Ornithobacterium hominis</name>
    <dbReference type="NCBI Taxonomy" id="2497989"/>
    <lineage>
        <taxon>Bacteria</taxon>
        <taxon>Pseudomonadati</taxon>
        <taxon>Bacteroidota</taxon>
        <taxon>Flavobacteriia</taxon>
        <taxon>Flavobacteriales</taxon>
        <taxon>Weeksellaceae</taxon>
        <taxon>Ornithobacterium</taxon>
    </lineage>
</organism>
<keyword evidence="4" id="KW-1185">Reference proteome</keyword>
<dbReference type="GO" id="GO:0003908">
    <property type="term" value="F:methylated-DNA-[protein]-cysteine S-methyltransferase activity"/>
    <property type="evidence" value="ECO:0007669"/>
    <property type="project" value="UniProtKB-EC"/>
</dbReference>
<evidence type="ECO:0000313" key="3">
    <source>
        <dbReference type="EMBL" id="SZD74118.1"/>
    </source>
</evidence>
<dbReference type="NCBIfam" id="TIGR00589">
    <property type="entry name" value="ogt"/>
    <property type="match status" value="1"/>
</dbReference>
<dbReference type="GO" id="GO:0032259">
    <property type="term" value="P:methylation"/>
    <property type="evidence" value="ECO:0007669"/>
    <property type="project" value="UniProtKB-KW"/>
</dbReference>
<dbReference type="Gene3D" id="1.10.10.10">
    <property type="entry name" value="Winged helix-like DNA-binding domain superfamily/Winged helix DNA-binding domain"/>
    <property type="match status" value="1"/>
</dbReference>
<dbReference type="InterPro" id="IPR036388">
    <property type="entry name" value="WH-like_DNA-bd_sf"/>
</dbReference>
<dbReference type="Proteomes" id="UP000262142">
    <property type="component" value="Unassembled WGS sequence"/>
</dbReference>
<sequence length="176" mass="20456">MQVFTHFIHSPMGEIFAAATSHSVIYLQFYDEEKITKAFPYYLSQKKAEYIQQKNEILMLLEIQLQAYFDKKLQKFDIPTQTFGKAFQVKIWEDLHEINYGERCSYKNLTSKNHPPEKVRAVASAVAKNPILILHPCHRVVGNDGSLTCYAGKIWRKEKLLQLESTAAPLSLFYFF</sequence>
<evidence type="ECO:0000313" key="4">
    <source>
        <dbReference type="Proteomes" id="UP000262142"/>
    </source>
</evidence>
<dbReference type="Gene3D" id="3.30.160.70">
    <property type="entry name" value="Methylated DNA-protein cysteine methyltransferase domain"/>
    <property type="match status" value="1"/>
</dbReference>
<evidence type="ECO:0000259" key="2">
    <source>
        <dbReference type="Pfam" id="PF01035"/>
    </source>
</evidence>
<evidence type="ECO:0000256" key="1">
    <source>
        <dbReference type="ARBA" id="ARBA00022763"/>
    </source>
</evidence>
<dbReference type="PANTHER" id="PTHR10815:SF13">
    <property type="entry name" value="METHYLATED-DNA--PROTEIN-CYSTEINE METHYLTRANSFERASE"/>
    <property type="match status" value="1"/>
</dbReference>
<dbReference type="GO" id="GO:0006281">
    <property type="term" value="P:DNA repair"/>
    <property type="evidence" value="ECO:0007669"/>
    <property type="project" value="InterPro"/>
</dbReference>
<dbReference type="RefSeq" id="WP_119059746.1">
    <property type="nucleotide sequence ID" value="NZ_UNSC01000007.1"/>
</dbReference>
<keyword evidence="1" id="KW-0227">DNA damage</keyword>
<reference evidence="3 4" key="1">
    <citation type="submission" date="2018-09" db="EMBL/GenBank/DDBJ databases">
        <authorList>
            <consortium name="Pathogen Informatics"/>
        </authorList>
    </citation>
    <scope>NUCLEOTIDE SEQUENCE [LARGE SCALE GENOMIC DNA]</scope>
    <source>
        <strain evidence="3 4">OH-22767</strain>
    </source>
</reference>
<dbReference type="SUPFAM" id="SSF46767">
    <property type="entry name" value="Methylated DNA-protein cysteine methyltransferase, C-terminal domain"/>
    <property type="match status" value="1"/>
</dbReference>
<dbReference type="SUPFAM" id="SSF53155">
    <property type="entry name" value="Methylated DNA-protein cysteine methyltransferase domain"/>
    <property type="match status" value="1"/>
</dbReference>